<dbReference type="eggNOG" id="KOG1205">
    <property type="taxonomic scope" value="Eukaryota"/>
</dbReference>
<protein>
    <submittedName>
        <fullName evidence="14">Acetylornithine deacetylase</fullName>
    </submittedName>
</protein>
<dbReference type="NCBIfam" id="NF006058">
    <property type="entry name" value="PRK08206.1"/>
    <property type="match status" value="1"/>
</dbReference>
<dbReference type="PROSITE" id="PS00028">
    <property type="entry name" value="ZINC_FINGER_C2H2_1"/>
    <property type="match status" value="1"/>
</dbReference>
<evidence type="ECO:0000256" key="10">
    <source>
        <dbReference type="PROSITE-ProRule" id="PRU00108"/>
    </source>
</evidence>
<dbReference type="GO" id="GO:0003677">
    <property type="term" value="F:DNA binding"/>
    <property type="evidence" value="ECO:0007669"/>
    <property type="project" value="UniProtKB-UniRule"/>
</dbReference>
<dbReference type="GO" id="GO:0008270">
    <property type="term" value="F:zinc ion binding"/>
    <property type="evidence" value="ECO:0007669"/>
    <property type="project" value="UniProtKB-KW"/>
</dbReference>
<feature type="DNA-binding region" description="Homeobox" evidence="10">
    <location>
        <begin position="1108"/>
        <end position="1170"/>
    </location>
</feature>
<keyword evidence="9" id="KW-0479">Metal-binding</keyword>
<dbReference type="InterPro" id="IPR002347">
    <property type="entry name" value="SDR_fam"/>
</dbReference>
<dbReference type="InterPro" id="IPR001356">
    <property type="entry name" value="HD"/>
</dbReference>
<accession>V5I109</accession>
<dbReference type="InterPro" id="IPR001926">
    <property type="entry name" value="TrpB-like_PALP"/>
</dbReference>
<keyword evidence="7 10" id="KW-0539">Nucleus</keyword>
<dbReference type="SUPFAM" id="SSF55031">
    <property type="entry name" value="Bacterial exopeptidase dimerisation domain"/>
    <property type="match status" value="1"/>
</dbReference>
<gene>
    <name evidence="14" type="ORF">PVAR5_4930</name>
</gene>
<dbReference type="Pfam" id="PF07687">
    <property type="entry name" value="M20_dimer"/>
    <property type="match status" value="1"/>
</dbReference>
<dbReference type="eggNOG" id="KOG2275">
    <property type="taxonomic scope" value="Eukaryota"/>
</dbReference>
<evidence type="ECO:0000256" key="7">
    <source>
        <dbReference type="ARBA" id="ARBA00023242"/>
    </source>
</evidence>
<evidence type="ECO:0000313" key="15">
    <source>
        <dbReference type="Proteomes" id="UP000018001"/>
    </source>
</evidence>
<dbReference type="GO" id="GO:0005634">
    <property type="term" value="C:nucleus"/>
    <property type="evidence" value="ECO:0007669"/>
    <property type="project" value="UniProtKB-SubCell"/>
</dbReference>
<evidence type="ECO:0000256" key="2">
    <source>
        <dbReference type="ARBA" id="ARBA00001947"/>
    </source>
</evidence>
<dbReference type="InterPro" id="IPR036052">
    <property type="entry name" value="TrpB-like_PALP_sf"/>
</dbReference>
<evidence type="ECO:0000256" key="5">
    <source>
        <dbReference type="ARBA" id="ARBA00023125"/>
    </source>
</evidence>
<dbReference type="Pfam" id="PF00291">
    <property type="entry name" value="PALP"/>
    <property type="match status" value="1"/>
</dbReference>
<dbReference type="eggNOG" id="KOG0773">
    <property type="taxonomic scope" value="Eukaryota"/>
</dbReference>
<dbReference type="PANTHER" id="PTHR42937">
    <property type="match status" value="1"/>
</dbReference>
<dbReference type="Gene3D" id="3.40.50.1100">
    <property type="match status" value="2"/>
</dbReference>
<dbReference type="OrthoDB" id="10059875at2759"/>
<dbReference type="PROSITE" id="PS50157">
    <property type="entry name" value="ZINC_FINGER_C2H2_2"/>
    <property type="match status" value="2"/>
</dbReference>
<dbReference type="SUPFAM" id="SSF51735">
    <property type="entry name" value="NAD(P)-binding Rossmann-fold domains"/>
    <property type="match status" value="1"/>
</dbReference>
<dbReference type="InterPro" id="IPR008422">
    <property type="entry name" value="KN_HD"/>
</dbReference>
<feature type="domain" description="C2H2-type" evidence="13">
    <location>
        <begin position="1381"/>
        <end position="1412"/>
    </location>
</feature>
<proteinExistence type="inferred from homology"/>
<evidence type="ECO:0000256" key="1">
    <source>
        <dbReference type="ARBA" id="ARBA00001941"/>
    </source>
</evidence>
<feature type="domain" description="C2H2-type" evidence="13">
    <location>
        <begin position="1313"/>
        <end position="1341"/>
    </location>
</feature>
<dbReference type="InterPro" id="IPR002933">
    <property type="entry name" value="Peptidase_M20"/>
</dbReference>
<dbReference type="Gene3D" id="1.10.10.60">
    <property type="entry name" value="Homeodomain-like"/>
    <property type="match status" value="1"/>
</dbReference>
<dbReference type="PROSITE" id="PS50071">
    <property type="entry name" value="HOMEOBOX_2"/>
    <property type="match status" value="1"/>
</dbReference>
<comment type="cofactor">
    <cofactor evidence="2">
        <name>Zn(2+)</name>
        <dbReference type="ChEBI" id="CHEBI:29105"/>
    </cofactor>
</comment>
<dbReference type="SUPFAM" id="SSF53686">
    <property type="entry name" value="Tryptophan synthase beta subunit-like PLP-dependent enzymes"/>
    <property type="match status" value="1"/>
</dbReference>
<keyword evidence="8" id="KW-0170">Cobalt</keyword>
<dbReference type="GO" id="GO:0016787">
    <property type="term" value="F:hydrolase activity"/>
    <property type="evidence" value="ECO:0007669"/>
    <property type="project" value="InterPro"/>
</dbReference>
<dbReference type="GO" id="GO:0006355">
    <property type="term" value="P:regulation of DNA-templated transcription"/>
    <property type="evidence" value="ECO:0007669"/>
    <property type="project" value="InterPro"/>
</dbReference>
<dbReference type="InterPro" id="IPR036264">
    <property type="entry name" value="Bact_exopeptidase_dim_dom"/>
</dbReference>
<organism evidence="14 15">
    <name type="scientific">Byssochlamys spectabilis (strain No. 5 / NBRC 109023)</name>
    <name type="common">Paecilomyces variotii</name>
    <dbReference type="NCBI Taxonomy" id="1356009"/>
    <lineage>
        <taxon>Eukaryota</taxon>
        <taxon>Fungi</taxon>
        <taxon>Dikarya</taxon>
        <taxon>Ascomycota</taxon>
        <taxon>Pezizomycotina</taxon>
        <taxon>Eurotiomycetes</taxon>
        <taxon>Eurotiomycetidae</taxon>
        <taxon>Eurotiales</taxon>
        <taxon>Thermoascaceae</taxon>
        <taxon>Paecilomyces</taxon>
    </lineage>
</organism>
<dbReference type="Gene3D" id="3.40.630.10">
    <property type="entry name" value="Zn peptidases"/>
    <property type="match status" value="1"/>
</dbReference>
<dbReference type="EMBL" id="BAUL01000158">
    <property type="protein sequence ID" value="GAD96280.1"/>
    <property type="molecule type" value="Genomic_DNA"/>
</dbReference>
<evidence type="ECO:0000259" key="13">
    <source>
        <dbReference type="PROSITE" id="PS50157"/>
    </source>
</evidence>
<sequence length="1488" mass="162278">MTSRRPVYFNPAATRERCDAVHTDGPSRFHRSLPNYAPTPLVSLPDLATGIGVRAVFVKDESSRFGLPSFKVLGASWGCFRAVASHLGIPTTVDLDELKSYSKDSSITLVAATEGNHGRAVAFMGRLLGIPSLIFVPEHMDEKTRSYIAAEGADVIVIQGDYDRSVQEAARYAHRTNGALLIQDTAFEGYEDVPAWIVEGYSTMLLEVEERLTELGLSSSVMVTPVGVGSLAHAVSRYCKSRESPISAVAVEPDSAPCLLSSLNAGRPVTVETSSTIMDGMNCGTVSSTAWPDLMRFIDACLTISCFESHSAVQYFNSRSVPAGPCGGASLAALLYLSSSVKAASLLNKHSVVVLLSTEGKRDYPIPRDVSMDHSVGLTQALTQIDSSNPTLSVADGAGESQIANYLSAWFRHRDLECHRVETVPGRPSIIGILRGSGGGRSLMFNGHIDTVSLSSYEKDPLSGSLGTKNGKQVIFGRGSLDMKGGLAAALAALVTIKSCGCTLRGDVIIAAVSDEEDASQGTKDIIEAGWRADAAVIPEPTMGTIATAHKGFVWVEVDILGVAAHGSDPAKGVDAIMQAGWFLRALEQYQCQLPVDDVLGQATLHCGLIRGGEEPSSYPGKCTVTVEFRTIPSQTEESILHDISNILENLSQENHRFKFSEPRITLSRPVQKLSSDHPFTKEVLACASKVLGMRPEIRSIPFWCDAALLTEAGIPSIVYGPAGEGLHSKEEWVEVGSIQKLEKVSCCSTVNQTASYHFEPPDMDPILTPSQRNAQDLRGFVPTLHTDIYPAIDPSSHRLPDQFTAVILGASGAIGGGLVRSYARAGATALVLAARRLEVIEKVAQEAKSINPTLRTLTIQCDVSLPSDVSAVASAADAQFGKTIGAVVINAGYSGMFVNDITQERPEDYQMAFDVNTLGTANAGRFFIPLLLQSAHKGRSFLGISSMSASTINGPIAHIHYCASKFAQVRIIEMIKEQHEQNGLFVASVHPGGVKSDFSRDMPEKYVHLLTDSPDLAGAFCVWLTQSQDRVRGLNGRFLSSKWDVDELLGKMDEIVDRDLLKARLARGEKRLPSQFETEFPVLGHLHGVPEYSEEGALSFDGVGKGQNKDSKHFVRKGARVLREWFHQHQEYPYPTEEHKSQLSQETGFSQRRISVWFANARRRQKQQQRSSTFSSLPHFPSGSPIVTSTLSAMTPMDRWKASPPEDEPASGSAIRSAVASTEVEANAGHDAFFPIDGSIEDLFDFEEASSHLPSSASSFGSRASETSDSISSTWSHHSAGDGELPFPLLPKRTRKRRAPDEPRPSVQRDRYQCTFCVRTFKKKHDWSRHEKSIHLSLDSWICTPDLTYIQQLMKPESLECSFCESPFPTTAHWDEHDFHVCATKPVAERSFSRRDHLWQHLRKFHGCTKPPVPDLDVWRGTGANVRSRCGFCGDSLSTWNARVDHLAAHFKEGFHMGQWDGGWGLDPSALSMLRNALLPSQRLSAS</sequence>
<dbReference type="InterPro" id="IPR009057">
    <property type="entry name" value="Homeodomain-like_sf"/>
</dbReference>
<dbReference type="Gene3D" id="3.30.160.60">
    <property type="entry name" value="Classic Zinc Finger"/>
    <property type="match status" value="1"/>
</dbReference>
<dbReference type="PANTHER" id="PTHR42937:SF1">
    <property type="entry name" value="DIAMINOPROPIONATE AMMONIA-LYASE"/>
    <property type="match status" value="1"/>
</dbReference>
<feature type="compositionally biased region" description="Low complexity" evidence="11">
    <location>
        <begin position="1254"/>
        <end position="1279"/>
    </location>
</feature>
<keyword evidence="5 10" id="KW-0238">DNA-binding</keyword>
<dbReference type="Pfam" id="PF01546">
    <property type="entry name" value="Peptidase_M20"/>
    <property type="match status" value="1"/>
</dbReference>
<comment type="caution">
    <text evidence="14">The sequence shown here is derived from an EMBL/GenBank/DDBJ whole genome shotgun (WGS) entry which is preliminary data.</text>
</comment>
<dbReference type="HOGENOM" id="CLU_249293_0_0_1"/>
<evidence type="ECO:0000313" key="14">
    <source>
        <dbReference type="EMBL" id="GAD96280.1"/>
    </source>
</evidence>
<feature type="region of interest" description="Disordered" evidence="11">
    <location>
        <begin position="1254"/>
        <end position="1308"/>
    </location>
</feature>
<dbReference type="CDD" id="cd00086">
    <property type="entry name" value="homeodomain"/>
    <property type="match status" value="1"/>
</dbReference>
<dbReference type="CDD" id="cd05233">
    <property type="entry name" value="SDR_c"/>
    <property type="match status" value="1"/>
</dbReference>
<keyword evidence="15" id="KW-1185">Reference proteome</keyword>
<dbReference type="InterPro" id="IPR013087">
    <property type="entry name" value="Znf_C2H2_type"/>
</dbReference>
<dbReference type="InterPro" id="IPR010182">
    <property type="entry name" value="ArgE/DapE"/>
</dbReference>
<evidence type="ECO:0000256" key="3">
    <source>
        <dbReference type="ARBA" id="ARBA00006247"/>
    </source>
</evidence>
<dbReference type="NCBIfam" id="TIGR01910">
    <property type="entry name" value="DapE-ArgE"/>
    <property type="match status" value="1"/>
</dbReference>
<dbReference type="SMART" id="SM00355">
    <property type="entry name" value="ZnF_C2H2"/>
    <property type="match status" value="3"/>
</dbReference>
<dbReference type="InterPro" id="IPR036291">
    <property type="entry name" value="NAD(P)-bd_dom_sf"/>
</dbReference>
<dbReference type="Proteomes" id="UP000018001">
    <property type="component" value="Unassembled WGS sequence"/>
</dbReference>
<dbReference type="eggNOG" id="KOG1251">
    <property type="taxonomic scope" value="Eukaryota"/>
</dbReference>
<comment type="cofactor">
    <cofactor evidence="1">
        <name>Co(2+)</name>
        <dbReference type="ChEBI" id="CHEBI:48828"/>
    </cofactor>
</comment>
<evidence type="ECO:0000256" key="8">
    <source>
        <dbReference type="ARBA" id="ARBA00023285"/>
    </source>
</evidence>
<keyword evidence="4" id="KW-0862">Zinc</keyword>
<dbReference type="InParanoid" id="V5I109"/>
<evidence type="ECO:0000256" key="11">
    <source>
        <dbReference type="SAM" id="MobiDB-lite"/>
    </source>
</evidence>
<evidence type="ECO:0000256" key="9">
    <source>
        <dbReference type="PROSITE-ProRule" id="PRU00042"/>
    </source>
</evidence>
<evidence type="ECO:0000256" key="4">
    <source>
        <dbReference type="ARBA" id="ARBA00022833"/>
    </source>
</evidence>
<dbReference type="SUPFAM" id="SSF53187">
    <property type="entry name" value="Zn-dependent exopeptidases"/>
    <property type="match status" value="1"/>
</dbReference>
<dbReference type="SMART" id="SM00389">
    <property type="entry name" value="HOX"/>
    <property type="match status" value="1"/>
</dbReference>
<feature type="region of interest" description="Disordered" evidence="11">
    <location>
        <begin position="1168"/>
        <end position="1219"/>
    </location>
</feature>
<name>V5I109_BYSSN</name>
<reference evidence="15" key="1">
    <citation type="journal article" date="2014" name="Genome Announc.">
        <title>Draft genome sequence of the formaldehyde-resistant fungus Byssochlamys spectabilis No. 5 (anamorph Paecilomyces variotii No. 5) (NBRC109023).</title>
        <authorList>
            <person name="Oka T."/>
            <person name="Ekino K."/>
            <person name="Fukuda K."/>
            <person name="Nomura Y."/>
        </authorList>
    </citation>
    <scope>NUCLEOTIDE SEQUENCE [LARGE SCALE GENOMIC DNA]</scope>
    <source>
        <strain evidence="15">No. 5 / NBRC 109023</strain>
    </source>
</reference>
<feature type="domain" description="Homeobox" evidence="12">
    <location>
        <begin position="1106"/>
        <end position="1169"/>
    </location>
</feature>
<comment type="similarity">
    <text evidence="3">Belongs to the peptidase M20A family.</text>
</comment>
<keyword evidence="6 10" id="KW-0371">Homeobox</keyword>
<evidence type="ECO:0000256" key="6">
    <source>
        <dbReference type="ARBA" id="ARBA00023155"/>
    </source>
</evidence>
<evidence type="ECO:0000259" key="12">
    <source>
        <dbReference type="PROSITE" id="PS50071"/>
    </source>
</evidence>
<keyword evidence="9" id="KW-0863">Zinc-finger</keyword>
<dbReference type="Gene3D" id="3.30.70.360">
    <property type="match status" value="1"/>
</dbReference>
<dbReference type="InterPro" id="IPR011650">
    <property type="entry name" value="Peptidase_M20_dimer"/>
</dbReference>
<dbReference type="Pfam" id="PF00106">
    <property type="entry name" value="adh_short"/>
    <property type="match status" value="1"/>
</dbReference>
<dbReference type="SUPFAM" id="SSF46689">
    <property type="entry name" value="Homeodomain-like"/>
    <property type="match status" value="1"/>
</dbReference>
<dbReference type="Pfam" id="PF05920">
    <property type="entry name" value="Homeobox_KN"/>
    <property type="match status" value="1"/>
</dbReference>
<comment type="subcellular location">
    <subcellularLocation>
        <location evidence="10">Nucleus</location>
    </subcellularLocation>
</comment>
<dbReference type="Gene3D" id="3.40.50.720">
    <property type="entry name" value="NAD(P)-binding Rossmann-like Domain"/>
    <property type="match status" value="1"/>
</dbReference>